<dbReference type="InterPro" id="IPR034410">
    <property type="entry name" value="hnRNPR_RRM1"/>
</dbReference>
<evidence type="ECO:0000313" key="25">
    <source>
        <dbReference type="EMBL" id="KAI1895058.1"/>
    </source>
</evidence>
<feature type="compositionally biased region" description="Pro residues" evidence="23">
    <location>
        <begin position="808"/>
        <end position="820"/>
    </location>
</feature>
<keyword evidence="6" id="KW-1017">Isopeptide bond</keyword>
<dbReference type="GO" id="GO:0005654">
    <property type="term" value="C:nucleoplasm"/>
    <property type="evidence" value="ECO:0007669"/>
    <property type="project" value="UniProtKB-SubCell"/>
</dbReference>
<evidence type="ECO:0000256" key="21">
    <source>
        <dbReference type="PROSITE-ProRule" id="PRU00176"/>
    </source>
</evidence>
<evidence type="ECO:0000256" key="19">
    <source>
        <dbReference type="ARBA" id="ARBA00035201"/>
    </source>
</evidence>
<evidence type="ECO:0000256" key="4">
    <source>
        <dbReference type="ARBA" id="ARBA00006227"/>
    </source>
</evidence>
<dbReference type="GO" id="GO:0005737">
    <property type="term" value="C:cytoplasm"/>
    <property type="evidence" value="ECO:0007669"/>
    <property type="project" value="UniProtKB-SubCell"/>
</dbReference>
<keyword evidence="15" id="KW-0007">Acetylation</keyword>
<keyword evidence="9" id="KW-0677">Repeat</keyword>
<sequence>MADRFNKVLLLDGRGHLLGRLAAIVAKQVLLGHKVVVVRCEGINISGNFYRNKLKYLAFLRKRMNTNPSRGPYHFRAPSRIFWRTVRGMLPHKTKRGQAALERLKVFDGIPPPYDKRKRMVVPAALKIVRLKPTRKFALLGRLAHEVGWKYQAITATLEEKRKEKAKMRYTKKKTELKLKKVAEKNVESKIAKYTDVARVTLGDPLCDWALIFLRHDPAKCCWRPRAGVTCAHPLDRVGLTARKCRGRAPELSSWFSRGQIRIIASKIKVTRGRMAAEVNGNSAPAKEDEEPMDVSTTHTENYQTLIDAGLPQKVAESLDNIFQTGLVAYADLDERAIDALREFNEEGALSVLQQFKESDLSHVQNKSAFLCGVMKTYRQREKQGSKVQESTKGPDESKIKALLERTGYTLDVTTGQRKYGGPPPEEVYSGVQPGVGTEVFVGKIPRDLYEDELVPLFEKAGPIWDLRLMMDPLSGQNRGYAFITFCNKEAAQEAVKLCDNYEIRSGKYLGVCISVANNRLFVGSIPKNKTRESILEDFSKVTEGLMEVILYHQPDDKKKNRGFCFLEYEDHKSAAQARRRLMSGKVKVWGNPVTVEWADPVEEPDPEVMAKVKVLFVRNLATPVTEELLEKTFSQFGKLERVKKLKDYAFVHFEDRDAAVKVRVPWRPSHNAWLHCQVVQSALAASGDARDEWEGAGGEEIEIVLAKPPDKKRKERQAQRQTTRNTGYDDYYYYPPPRMPPPVRGRGRGGRGGYAYPPDYYGYEEYYDDYYGYDYHDYRGGYEDPYYGYDDGYSVRGRGSRVSRGAPLPPRGRGAPPPRGRGGGGGYTQRGAPMGAPRGGRGGRGGPSQQQRGRGARGPRGNRGGNVGGKRKADGYNQPDSKRRQTNNQQNWGSQPIAQQPLQQGGDYSGNYGYNNDNQEFYQDSYGQQWK</sequence>
<evidence type="ECO:0000256" key="12">
    <source>
        <dbReference type="ARBA" id="ARBA00022848"/>
    </source>
</evidence>
<feature type="compositionally biased region" description="Gly residues" evidence="23">
    <location>
        <begin position="857"/>
        <end position="869"/>
    </location>
</feature>
<evidence type="ECO:0000256" key="7">
    <source>
        <dbReference type="ARBA" id="ARBA00022664"/>
    </source>
</evidence>
<keyword evidence="17" id="KW-0539">Nucleus</keyword>
<evidence type="ECO:0000256" key="16">
    <source>
        <dbReference type="ARBA" id="ARBA00023187"/>
    </source>
</evidence>
<organism evidence="25 26">
    <name type="scientific">Albula goreensis</name>
    <dbReference type="NCBI Taxonomy" id="1534307"/>
    <lineage>
        <taxon>Eukaryota</taxon>
        <taxon>Metazoa</taxon>
        <taxon>Chordata</taxon>
        <taxon>Craniata</taxon>
        <taxon>Vertebrata</taxon>
        <taxon>Euteleostomi</taxon>
        <taxon>Actinopterygii</taxon>
        <taxon>Neopterygii</taxon>
        <taxon>Teleostei</taxon>
        <taxon>Albuliformes</taxon>
        <taxon>Albulidae</taxon>
        <taxon>Albula</taxon>
    </lineage>
</organism>
<dbReference type="NCBIfam" id="TIGR01648">
    <property type="entry name" value="hnRNP-R-Q"/>
    <property type="match status" value="1"/>
</dbReference>
<feature type="compositionally biased region" description="Polar residues" evidence="23">
    <location>
        <begin position="921"/>
        <end position="932"/>
    </location>
</feature>
<dbReference type="CDD" id="cd12494">
    <property type="entry name" value="RRM3_hnRNPR"/>
    <property type="match status" value="1"/>
</dbReference>
<feature type="domain" description="RRM" evidence="24">
    <location>
        <begin position="519"/>
        <end position="601"/>
    </location>
</feature>
<dbReference type="InterPro" id="IPR000504">
    <property type="entry name" value="RRM_dom"/>
</dbReference>
<evidence type="ECO:0000256" key="17">
    <source>
        <dbReference type="ARBA" id="ARBA00023242"/>
    </source>
</evidence>
<dbReference type="InterPro" id="IPR041337">
    <property type="entry name" value="hnRNP_Q_AcD"/>
</dbReference>
<keyword evidence="16" id="KW-0508">mRNA splicing</keyword>
<dbReference type="GO" id="GO:0015934">
    <property type="term" value="C:large ribosomal subunit"/>
    <property type="evidence" value="ECO:0007669"/>
    <property type="project" value="InterPro"/>
</dbReference>
<dbReference type="FunFam" id="3.90.1180.10:FF:000002">
    <property type="entry name" value="60S ribosomal protein L16"/>
    <property type="match status" value="1"/>
</dbReference>
<evidence type="ECO:0000256" key="20">
    <source>
        <dbReference type="ARBA" id="ARBA00035367"/>
    </source>
</evidence>
<dbReference type="FunFam" id="3.30.70.330:FF:000024">
    <property type="entry name" value="Heterogeneous nuclear ribonucleoprotein q isoform"/>
    <property type="match status" value="1"/>
</dbReference>
<dbReference type="Gene3D" id="6.10.250.3250">
    <property type="match status" value="1"/>
</dbReference>
<gene>
    <name evidence="25" type="ORF">AGOR_G00102370</name>
</gene>
<feature type="domain" description="RRM" evidence="24">
    <location>
        <begin position="438"/>
        <end position="517"/>
    </location>
</feature>
<evidence type="ECO:0000256" key="22">
    <source>
        <dbReference type="RuleBase" id="RU003877"/>
    </source>
</evidence>
<dbReference type="Gene3D" id="3.90.1180.10">
    <property type="entry name" value="Ribosomal protein L13"/>
    <property type="match status" value="1"/>
</dbReference>
<keyword evidence="14 22" id="KW-0689">Ribosomal protein</keyword>
<feature type="compositionally biased region" description="Pro residues" evidence="23">
    <location>
        <begin position="735"/>
        <end position="744"/>
    </location>
</feature>
<dbReference type="SMART" id="SM00360">
    <property type="entry name" value="RRM"/>
    <property type="match status" value="3"/>
</dbReference>
<dbReference type="InterPro" id="IPR005755">
    <property type="entry name" value="Ribosomal_uL13_euk/arc"/>
</dbReference>
<dbReference type="GO" id="GO:0003723">
    <property type="term" value="F:RNA binding"/>
    <property type="evidence" value="ECO:0007669"/>
    <property type="project" value="UniProtKB-UniRule"/>
</dbReference>
<dbReference type="Proteomes" id="UP000829720">
    <property type="component" value="Unassembled WGS sequence"/>
</dbReference>
<evidence type="ECO:0000259" key="24">
    <source>
        <dbReference type="PROSITE" id="PS50102"/>
    </source>
</evidence>
<evidence type="ECO:0000256" key="3">
    <source>
        <dbReference type="ARBA" id="ARBA00004642"/>
    </source>
</evidence>
<dbReference type="SUPFAM" id="SSF52161">
    <property type="entry name" value="Ribosomal protein L13"/>
    <property type="match status" value="1"/>
</dbReference>
<keyword evidence="8" id="KW-0747">Spliceosome</keyword>
<dbReference type="Pfam" id="PF00076">
    <property type="entry name" value="RRM_1"/>
    <property type="match status" value="3"/>
</dbReference>
<dbReference type="CDD" id="cd00392">
    <property type="entry name" value="Ribosomal_L13"/>
    <property type="match status" value="1"/>
</dbReference>
<dbReference type="Pfam" id="PF00572">
    <property type="entry name" value="Ribosomal_L13"/>
    <property type="match status" value="1"/>
</dbReference>
<dbReference type="Pfam" id="PF18360">
    <property type="entry name" value="hnRNP_Q_AcD"/>
    <property type="match status" value="1"/>
</dbReference>
<dbReference type="GO" id="GO:0006397">
    <property type="term" value="P:mRNA processing"/>
    <property type="evidence" value="ECO:0007669"/>
    <property type="project" value="UniProtKB-KW"/>
</dbReference>
<feature type="region of interest" description="Disordered" evidence="23">
    <location>
        <begin position="708"/>
        <end position="755"/>
    </location>
</feature>
<comment type="caution">
    <text evidence="25">The sequence shown here is derived from an EMBL/GenBank/DDBJ whole genome shotgun (WGS) entry which is preliminary data.</text>
</comment>
<dbReference type="GO" id="GO:0008380">
    <property type="term" value="P:RNA splicing"/>
    <property type="evidence" value="ECO:0007669"/>
    <property type="project" value="UniProtKB-KW"/>
</dbReference>
<dbReference type="CDD" id="cd12482">
    <property type="entry name" value="RRM1_hnRNPR"/>
    <property type="match status" value="1"/>
</dbReference>
<feature type="compositionally biased region" description="Polar residues" evidence="23">
    <location>
        <begin position="887"/>
        <end position="903"/>
    </location>
</feature>
<evidence type="ECO:0000313" key="26">
    <source>
        <dbReference type="Proteomes" id="UP000829720"/>
    </source>
</evidence>
<dbReference type="FunFam" id="6.10.250.3250:FF:000001">
    <property type="entry name" value="60S ribosomal protein L13a"/>
    <property type="match status" value="1"/>
</dbReference>
<evidence type="ECO:0000256" key="14">
    <source>
        <dbReference type="ARBA" id="ARBA00022980"/>
    </source>
</evidence>
<dbReference type="OrthoDB" id="8904105at2759"/>
<protein>
    <recommendedName>
        <fullName evidence="19">Large ribosomal subunit protein uL13</fullName>
    </recommendedName>
    <alternativeName>
        <fullName evidence="20">60S ribosomal protein L13a</fullName>
    </alternativeName>
</protein>
<dbReference type="AlphaFoldDB" id="A0A8T3DJ42"/>
<dbReference type="Gene3D" id="3.30.70.330">
    <property type="match status" value="3"/>
</dbReference>
<dbReference type="InterPro" id="IPR012677">
    <property type="entry name" value="Nucleotide-bd_a/b_plait_sf"/>
</dbReference>
<keyword evidence="13 21" id="KW-0694">RNA-binding</keyword>
<evidence type="ECO:0000256" key="13">
    <source>
        <dbReference type="ARBA" id="ARBA00022884"/>
    </source>
</evidence>
<evidence type="ECO:0000256" key="8">
    <source>
        <dbReference type="ARBA" id="ARBA00022728"/>
    </source>
</evidence>
<dbReference type="InterPro" id="IPR023563">
    <property type="entry name" value="Ribosomal_uL13_CS"/>
</dbReference>
<dbReference type="PROSITE" id="PS00783">
    <property type="entry name" value="RIBOSOMAL_L13"/>
    <property type="match status" value="1"/>
</dbReference>
<keyword evidence="7" id="KW-0507">mRNA processing</keyword>
<dbReference type="InterPro" id="IPR006535">
    <property type="entry name" value="HnRNP_R/Q_splicing_fac"/>
</dbReference>
<evidence type="ECO:0000256" key="1">
    <source>
        <dbReference type="ARBA" id="ARBA00004144"/>
    </source>
</evidence>
<feature type="domain" description="RRM" evidence="24">
    <location>
        <begin position="614"/>
        <end position="709"/>
    </location>
</feature>
<dbReference type="GO" id="GO:0005681">
    <property type="term" value="C:spliceosomal complex"/>
    <property type="evidence" value="ECO:0007669"/>
    <property type="project" value="UniProtKB-KW"/>
</dbReference>
<evidence type="ECO:0000256" key="5">
    <source>
        <dbReference type="ARBA" id="ARBA00022490"/>
    </source>
</evidence>
<keyword evidence="12" id="KW-0492">Microsome</keyword>
<keyword evidence="10" id="KW-0256">Endoplasmic reticulum</keyword>
<dbReference type="EMBL" id="JAERUA010000009">
    <property type="protein sequence ID" value="KAI1895058.1"/>
    <property type="molecule type" value="Genomic_DNA"/>
</dbReference>
<proteinExistence type="inferred from homology"/>
<dbReference type="InterPro" id="IPR035979">
    <property type="entry name" value="RBD_domain_sf"/>
</dbReference>
<feature type="region of interest" description="Disordered" evidence="23">
    <location>
        <begin position="799"/>
        <end position="932"/>
    </location>
</feature>
<dbReference type="GO" id="GO:0006412">
    <property type="term" value="P:translation"/>
    <property type="evidence" value="ECO:0007669"/>
    <property type="project" value="InterPro"/>
</dbReference>
<dbReference type="PROSITE" id="PS50102">
    <property type="entry name" value="RRM"/>
    <property type="match status" value="3"/>
</dbReference>
<feature type="compositionally biased region" description="Low complexity" evidence="23">
    <location>
        <begin position="904"/>
        <end position="920"/>
    </location>
</feature>
<keyword evidence="18 22" id="KW-0687">Ribonucleoprotein</keyword>
<evidence type="ECO:0000256" key="18">
    <source>
        <dbReference type="ARBA" id="ARBA00023274"/>
    </source>
</evidence>
<reference evidence="25" key="1">
    <citation type="submission" date="2021-01" db="EMBL/GenBank/DDBJ databases">
        <authorList>
            <person name="Zahm M."/>
            <person name="Roques C."/>
            <person name="Cabau C."/>
            <person name="Klopp C."/>
            <person name="Donnadieu C."/>
            <person name="Jouanno E."/>
            <person name="Lampietro C."/>
            <person name="Louis A."/>
            <person name="Herpin A."/>
            <person name="Echchiki A."/>
            <person name="Berthelot C."/>
            <person name="Parey E."/>
            <person name="Roest-Crollius H."/>
            <person name="Braasch I."/>
            <person name="Postlethwait J."/>
            <person name="Bobe J."/>
            <person name="Montfort J."/>
            <person name="Bouchez O."/>
            <person name="Begum T."/>
            <person name="Mejri S."/>
            <person name="Adams A."/>
            <person name="Chen W.-J."/>
            <person name="Guiguen Y."/>
        </authorList>
    </citation>
    <scope>NUCLEOTIDE SEQUENCE</scope>
    <source>
        <tissue evidence="25">Blood</tissue>
    </source>
</reference>
<evidence type="ECO:0000256" key="15">
    <source>
        <dbReference type="ARBA" id="ARBA00022990"/>
    </source>
</evidence>
<dbReference type="PANTHER" id="PTHR21245">
    <property type="entry name" value="HETEROGENEOUS NUCLEAR RIBONUCLEOPROTEIN"/>
    <property type="match status" value="1"/>
</dbReference>
<dbReference type="InterPro" id="IPR005822">
    <property type="entry name" value="Ribosomal_uL13"/>
</dbReference>
<comment type="subcellular location">
    <subcellularLocation>
        <location evidence="2">Cytoplasm</location>
    </subcellularLocation>
    <subcellularLocation>
        <location evidence="1">Microsome</location>
    </subcellularLocation>
    <subcellularLocation>
        <location evidence="3">Nucleus</location>
        <location evidence="3">Nucleoplasm</location>
    </subcellularLocation>
</comment>
<dbReference type="FunFam" id="3.30.70.330:FF:000023">
    <property type="entry name" value="Heterogeneous nuclear ribonucleoprotein q isoform"/>
    <property type="match status" value="1"/>
</dbReference>
<feature type="compositionally biased region" description="Gly residues" evidence="23">
    <location>
        <begin position="838"/>
        <end position="847"/>
    </location>
</feature>
<dbReference type="HAMAP" id="MF_01366">
    <property type="entry name" value="Ribosomal_uL13"/>
    <property type="match status" value="1"/>
</dbReference>
<keyword evidence="26" id="KW-1185">Reference proteome</keyword>
<comment type="similarity">
    <text evidence="4 22">Belongs to the universal ribosomal protein uL13 family.</text>
</comment>
<dbReference type="SUPFAM" id="SSF54928">
    <property type="entry name" value="RNA-binding domain, RBD"/>
    <property type="match status" value="2"/>
</dbReference>
<evidence type="ECO:0000256" key="11">
    <source>
        <dbReference type="ARBA" id="ARBA00022843"/>
    </source>
</evidence>
<dbReference type="NCBIfam" id="TIGR01077">
    <property type="entry name" value="L13_A_E"/>
    <property type="match status" value="1"/>
</dbReference>
<keyword evidence="5" id="KW-0963">Cytoplasm</keyword>
<evidence type="ECO:0000256" key="23">
    <source>
        <dbReference type="SAM" id="MobiDB-lite"/>
    </source>
</evidence>
<accession>A0A8T3DJ42</accession>
<evidence type="ECO:0000256" key="10">
    <source>
        <dbReference type="ARBA" id="ARBA00022824"/>
    </source>
</evidence>
<evidence type="ECO:0000256" key="9">
    <source>
        <dbReference type="ARBA" id="ARBA00022737"/>
    </source>
</evidence>
<name>A0A8T3DJ42_9TELE</name>
<dbReference type="CDD" id="cd21067">
    <property type="entry name" value="NURR_hnRNPR"/>
    <property type="match status" value="1"/>
</dbReference>
<evidence type="ECO:0000256" key="6">
    <source>
        <dbReference type="ARBA" id="ARBA00022499"/>
    </source>
</evidence>
<keyword evidence="11" id="KW-0832">Ubl conjugation</keyword>
<dbReference type="InterPro" id="IPR036899">
    <property type="entry name" value="Ribosomal_uL13_sf"/>
</dbReference>
<dbReference type="FunFam" id="3.30.70.330:FF:000027">
    <property type="entry name" value="Heterogeneous nuclear ribonucleoprotein q isoform"/>
    <property type="match status" value="1"/>
</dbReference>
<evidence type="ECO:0000256" key="2">
    <source>
        <dbReference type="ARBA" id="ARBA00004496"/>
    </source>
</evidence>
<dbReference type="GO" id="GO:0003735">
    <property type="term" value="F:structural constituent of ribosome"/>
    <property type="evidence" value="ECO:0007669"/>
    <property type="project" value="InterPro"/>
</dbReference>